<dbReference type="Proteomes" id="UP000051751">
    <property type="component" value="Unassembled WGS sequence"/>
</dbReference>
<evidence type="ECO:0000256" key="10">
    <source>
        <dbReference type="ARBA" id="ARBA00054606"/>
    </source>
</evidence>
<accession>A0A0R2G7E6</accession>
<proteinExistence type="inferred from homology"/>
<comment type="catalytic activity">
    <reaction evidence="11">
        <text>(6R)-5,10-methylene-5,6,7,8-tetrahydrofolate + glycine + H2O = (6S)-5,6,7,8-tetrahydrofolate + L-serine</text>
        <dbReference type="Rhea" id="RHEA:15481"/>
        <dbReference type="ChEBI" id="CHEBI:15377"/>
        <dbReference type="ChEBI" id="CHEBI:15636"/>
        <dbReference type="ChEBI" id="CHEBI:33384"/>
        <dbReference type="ChEBI" id="CHEBI:57305"/>
        <dbReference type="ChEBI" id="CHEBI:57453"/>
        <dbReference type="EC" id="2.1.2.1"/>
    </reaction>
</comment>
<dbReference type="Gene3D" id="3.40.640.10">
    <property type="entry name" value="Type I PLP-dependent aspartate aminotransferase-like (Major domain)"/>
    <property type="match status" value="1"/>
</dbReference>
<feature type="modified residue" description="N6-(pyridoxal phosphate)lysine" evidence="11 12">
    <location>
        <position position="225"/>
    </location>
</feature>
<dbReference type="EMBL" id="JQAT01000001">
    <property type="protein sequence ID" value="KRN29306.1"/>
    <property type="molecule type" value="Genomic_DNA"/>
</dbReference>
<dbReference type="STRING" id="81857.IV38_GL000188"/>
<dbReference type="InterPro" id="IPR015424">
    <property type="entry name" value="PyrdxlP-dep_Trfase"/>
</dbReference>
<dbReference type="EC" id="2.1.2.1" evidence="11"/>
<dbReference type="Proteomes" id="UP000051645">
    <property type="component" value="Unassembled WGS sequence"/>
</dbReference>
<evidence type="ECO:0000313" key="15">
    <source>
        <dbReference type="EMBL" id="KRN34165.1"/>
    </source>
</evidence>
<dbReference type="GO" id="GO:0008168">
    <property type="term" value="F:methyltransferase activity"/>
    <property type="evidence" value="ECO:0007669"/>
    <property type="project" value="UniProtKB-KW"/>
</dbReference>
<dbReference type="Gene3D" id="3.90.1150.10">
    <property type="entry name" value="Aspartate Aminotransferase, domain 1"/>
    <property type="match status" value="1"/>
</dbReference>
<comment type="subunit">
    <text evidence="4 11">Homodimer.</text>
</comment>
<evidence type="ECO:0000313" key="16">
    <source>
        <dbReference type="Proteomes" id="UP000051645"/>
    </source>
</evidence>
<evidence type="ECO:0000256" key="11">
    <source>
        <dbReference type="HAMAP-Rule" id="MF_00051"/>
    </source>
</evidence>
<feature type="domain" description="Serine hydroxymethyltransferase-like" evidence="13">
    <location>
        <begin position="4"/>
        <end position="380"/>
    </location>
</feature>
<evidence type="ECO:0000256" key="4">
    <source>
        <dbReference type="ARBA" id="ARBA00011738"/>
    </source>
</evidence>
<evidence type="ECO:0000313" key="14">
    <source>
        <dbReference type="EMBL" id="KRN29306.1"/>
    </source>
</evidence>
<dbReference type="NCBIfam" id="NF000586">
    <property type="entry name" value="PRK00011.1"/>
    <property type="match status" value="1"/>
</dbReference>
<dbReference type="RefSeq" id="WP_057768756.1">
    <property type="nucleotide sequence ID" value="NZ_JQAT01000001.1"/>
</dbReference>
<evidence type="ECO:0000256" key="6">
    <source>
        <dbReference type="ARBA" id="ARBA00022563"/>
    </source>
</evidence>
<keyword evidence="7 11" id="KW-0028">Amino-acid biosynthesis</keyword>
<sequence length="414" mass="45454">MNFKEDDPELWGAIANEEQRQQQNIELIASENIVSPAVRAAQGSVLTNKYAEGYPGHRFYGGCEYIDVVENLAIDRAKELFGAEYVNVQPHSGSQANMAVYRAFLEPGDVVLGMSLTDGGHLTHGSPVNFSGQTYHFYSYGVDPETEQIDYDAVAELAERVKPKMIVAGASAYSRIIDFKRFREIADHVGAYLMVDMAHIAGLVAAGLHPSPVPYADVVTTTTHKTLRGPRGGMILAKEQYGKALNSAVFPGTQGGPLEHVIAGKAAAFHEALKPSFKIYAEQTIKNAQAMADEFKQDKRVRVVSNGTDNHLMLVDVTGLGLYGRDVQNLLDELHITVNKNTIPFEKNGPLKTSGIRIGTPAITTRGFKEKEARQVVHFILDAIEKRDDLKALEQIEQDVLALTAQFPVAQIQY</sequence>
<comment type="subcellular location">
    <subcellularLocation>
        <location evidence="2 11">Cytoplasm</location>
    </subcellularLocation>
</comment>
<dbReference type="GO" id="GO:0032259">
    <property type="term" value="P:methylation"/>
    <property type="evidence" value="ECO:0007669"/>
    <property type="project" value="UniProtKB-KW"/>
</dbReference>
<comment type="pathway">
    <text evidence="11">One-carbon metabolism; tetrahydrofolate interconversion.</text>
</comment>
<dbReference type="Pfam" id="PF00464">
    <property type="entry name" value="SHMT"/>
    <property type="match status" value="1"/>
</dbReference>
<dbReference type="OrthoDB" id="9803846at2"/>
<feature type="binding site" evidence="11">
    <location>
        <position position="116"/>
    </location>
    <ligand>
        <name>(6S)-5,6,7,8-tetrahydrofolate</name>
        <dbReference type="ChEBI" id="CHEBI:57453"/>
    </ligand>
</feature>
<evidence type="ECO:0000259" key="13">
    <source>
        <dbReference type="Pfam" id="PF00464"/>
    </source>
</evidence>
<dbReference type="InterPro" id="IPR049943">
    <property type="entry name" value="Ser_HO-MeTrfase-like"/>
</dbReference>
<dbReference type="InterPro" id="IPR019798">
    <property type="entry name" value="Ser_HO-MeTrfase_PLP_BS"/>
</dbReference>
<dbReference type="EMBL" id="JQAZ01000001">
    <property type="protein sequence ID" value="KRN34165.1"/>
    <property type="molecule type" value="Genomic_DNA"/>
</dbReference>
<dbReference type="PANTHER" id="PTHR11680">
    <property type="entry name" value="SERINE HYDROXYMETHYLTRANSFERASE"/>
    <property type="match status" value="1"/>
</dbReference>
<feature type="binding site" evidence="11">
    <location>
        <begin position="120"/>
        <end position="122"/>
    </location>
    <ligand>
        <name>(6S)-5,6,7,8-tetrahydrofolate</name>
        <dbReference type="ChEBI" id="CHEBI:57453"/>
    </ligand>
</feature>
<comment type="pathway">
    <text evidence="11">Amino-acid biosynthesis; glycine biosynthesis; glycine from L-serine: step 1/1.</text>
</comment>
<feature type="site" description="Plays an important role in substrate specificity" evidence="11">
    <location>
        <position position="224"/>
    </location>
</feature>
<keyword evidence="15" id="KW-0489">Methyltransferase</keyword>
<evidence type="ECO:0000256" key="7">
    <source>
        <dbReference type="ARBA" id="ARBA00022605"/>
    </source>
</evidence>
<comment type="caution">
    <text evidence="11">Lacks conserved residue(s) required for the propagation of feature annotation.</text>
</comment>
<evidence type="ECO:0000256" key="8">
    <source>
        <dbReference type="ARBA" id="ARBA00022679"/>
    </source>
</evidence>
<dbReference type="GO" id="GO:0030170">
    <property type="term" value="F:pyridoxal phosphate binding"/>
    <property type="evidence" value="ECO:0007669"/>
    <property type="project" value="UniProtKB-UniRule"/>
</dbReference>
<comment type="cofactor">
    <cofactor evidence="1 11 12">
        <name>pyridoxal 5'-phosphate</name>
        <dbReference type="ChEBI" id="CHEBI:597326"/>
    </cofactor>
</comment>
<dbReference type="InterPro" id="IPR001085">
    <property type="entry name" value="Ser_HO-MeTrfase"/>
</dbReference>
<keyword evidence="8 11" id="KW-0808">Transferase</keyword>
<name>A0A0R2G7E6_9LACO</name>
<evidence type="ECO:0000256" key="1">
    <source>
        <dbReference type="ARBA" id="ARBA00001933"/>
    </source>
</evidence>
<dbReference type="UniPathway" id="UPA00193"/>
<evidence type="ECO:0000256" key="12">
    <source>
        <dbReference type="PIRSR" id="PIRSR000412-50"/>
    </source>
</evidence>
<dbReference type="PATRIC" id="fig|81857.3.peg.194"/>
<evidence type="ECO:0000256" key="5">
    <source>
        <dbReference type="ARBA" id="ARBA00022490"/>
    </source>
</evidence>
<dbReference type="SUPFAM" id="SSF53383">
    <property type="entry name" value="PLP-dependent transferases"/>
    <property type="match status" value="1"/>
</dbReference>
<keyword evidence="6 11" id="KW-0554">One-carbon metabolism</keyword>
<reference evidence="16 17" key="1">
    <citation type="journal article" date="2015" name="Genome Announc.">
        <title>Expanding the biotechnology potential of lactobacilli through comparative genomics of 213 strains and associated genera.</title>
        <authorList>
            <person name="Sun Z."/>
            <person name="Harris H.M."/>
            <person name="McCann A."/>
            <person name="Guo C."/>
            <person name="Argimon S."/>
            <person name="Zhang W."/>
            <person name="Yang X."/>
            <person name="Jeffery I.B."/>
            <person name="Cooney J.C."/>
            <person name="Kagawa T.F."/>
            <person name="Liu W."/>
            <person name="Song Y."/>
            <person name="Salvetti E."/>
            <person name="Wrobel A."/>
            <person name="Rasinkangas P."/>
            <person name="Parkhill J."/>
            <person name="Rea M.C."/>
            <person name="O'Sullivan O."/>
            <person name="Ritari J."/>
            <person name="Douillard F.P."/>
            <person name="Paul Ross R."/>
            <person name="Yang R."/>
            <person name="Briner A.E."/>
            <person name="Felis G.E."/>
            <person name="de Vos W.M."/>
            <person name="Barrangou R."/>
            <person name="Klaenhammer T.R."/>
            <person name="Caufield P.W."/>
            <person name="Cui Y."/>
            <person name="Zhang H."/>
            <person name="O'Toole P.W."/>
        </authorList>
    </citation>
    <scope>NUCLEOTIDE SEQUENCE [LARGE SCALE GENOMIC DNA]</scope>
    <source>
        <strain evidence="14 17">ATCC BAA-66</strain>
        <strain evidence="15 16">DSM 13344</strain>
    </source>
</reference>
<keyword evidence="16" id="KW-1185">Reference proteome</keyword>
<dbReference type="PROSITE" id="PS00096">
    <property type="entry name" value="SHMT"/>
    <property type="match status" value="1"/>
</dbReference>
<protein>
    <recommendedName>
        <fullName evidence="11">Serine hydroxymethyltransferase</fullName>
        <shortName evidence="11">SHMT</shortName>
        <shortName evidence="11">Serine methylase</shortName>
        <ecNumber evidence="11">2.1.2.1</ecNumber>
    </recommendedName>
</protein>
<dbReference type="PIRSF" id="PIRSF000412">
    <property type="entry name" value="SHMT"/>
    <property type="match status" value="1"/>
</dbReference>
<comment type="similarity">
    <text evidence="3 11">Belongs to the SHMT family.</text>
</comment>
<dbReference type="GO" id="GO:0005829">
    <property type="term" value="C:cytosol"/>
    <property type="evidence" value="ECO:0007669"/>
    <property type="project" value="TreeGrafter"/>
</dbReference>
<dbReference type="CDD" id="cd00378">
    <property type="entry name" value="SHMT"/>
    <property type="match status" value="1"/>
</dbReference>
<dbReference type="InterPro" id="IPR039429">
    <property type="entry name" value="SHMT-like_dom"/>
</dbReference>
<dbReference type="GO" id="GO:0004372">
    <property type="term" value="F:glycine hydroxymethyltransferase activity"/>
    <property type="evidence" value="ECO:0007669"/>
    <property type="project" value="UniProtKB-UniRule"/>
</dbReference>
<keyword evidence="9 11" id="KW-0663">Pyridoxal phosphate</keyword>
<keyword evidence="5 11" id="KW-0963">Cytoplasm</keyword>
<comment type="function">
    <text evidence="10">Catalyzes the reversible interconversion of serine and glycine with tetrahydrofolate (THF) serving as the one-carbon carrier. This reaction serves as the major source of one-carbon groups required for the biosynthesis of purines, thymidylate, methionine, and other important biomolecules. Also exhibits THF-independent aldolase activity toward beta-hydroxyamino acids, producing glycine and aldehydes, via a retro-aldol mechanism. Thus, is able to catalyze the cleavage of L-allo-threonine.</text>
</comment>
<dbReference type="AlphaFoldDB" id="A0A0R2G7E6"/>
<comment type="caution">
    <text evidence="15">The sequence shown here is derived from an EMBL/GenBank/DDBJ whole genome shotgun (WGS) entry which is preliminary data.</text>
</comment>
<dbReference type="FunFam" id="3.40.640.10:FF:000001">
    <property type="entry name" value="Serine hydroxymethyltransferase"/>
    <property type="match status" value="1"/>
</dbReference>
<dbReference type="HAMAP" id="MF_00051">
    <property type="entry name" value="SHMT"/>
    <property type="match status" value="1"/>
</dbReference>
<dbReference type="GO" id="GO:0019264">
    <property type="term" value="P:glycine biosynthetic process from serine"/>
    <property type="evidence" value="ECO:0007669"/>
    <property type="project" value="UniProtKB-UniRule"/>
</dbReference>
<organism evidence="15 16">
    <name type="scientific">Lactobacillus selangorensis</name>
    <dbReference type="NCBI Taxonomy" id="81857"/>
    <lineage>
        <taxon>Bacteria</taxon>
        <taxon>Bacillati</taxon>
        <taxon>Bacillota</taxon>
        <taxon>Bacilli</taxon>
        <taxon>Lactobacillales</taxon>
        <taxon>Lactobacillaceae</taxon>
        <taxon>Lactobacillus</taxon>
    </lineage>
</organism>
<evidence type="ECO:0000256" key="3">
    <source>
        <dbReference type="ARBA" id="ARBA00006376"/>
    </source>
</evidence>
<evidence type="ECO:0000256" key="9">
    <source>
        <dbReference type="ARBA" id="ARBA00022898"/>
    </source>
</evidence>
<dbReference type="InterPro" id="IPR015421">
    <property type="entry name" value="PyrdxlP-dep_Trfase_major"/>
</dbReference>
<dbReference type="UniPathway" id="UPA00288">
    <property type="reaction ID" value="UER01023"/>
</dbReference>
<feature type="binding site" evidence="11">
    <location>
        <position position="239"/>
    </location>
    <ligand>
        <name>(6S)-5,6,7,8-tetrahydrofolate</name>
        <dbReference type="ChEBI" id="CHEBI:57453"/>
    </ligand>
</feature>
<gene>
    <name evidence="11" type="primary">glyA</name>
    <name evidence="14" type="ORF">IV38_GL000188</name>
    <name evidence="15" type="ORF">IV40_GL000481</name>
</gene>
<evidence type="ECO:0000313" key="17">
    <source>
        <dbReference type="Proteomes" id="UP000051751"/>
    </source>
</evidence>
<dbReference type="PANTHER" id="PTHR11680:SF35">
    <property type="entry name" value="SERINE HYDROXYMETHYLTRANSFERASE 1"/>
    <property type="match status" value="1"/>
</dbReference>
<dbReference type="GO" id="GO:0035999">
    <property type="term" value="P:tetrahydrofolate interconversion"/>
    <property type="evidence" value="ECO:0007669"/>
    <property type="project" value="UniProtKB-UniRule"/>
</dbReference>
<dbReference type="InterPro" id="IPR015422">
    <property type="entry name" value="PyrdxlP-dep_Trfase_small"/>
</dbReference>
<evidence type="ECO:0000256" key="2">
    <source>
        <dbReference type="ARBA" id="ARBA00004496"/>
    </source>
</evidence>